<feature type="domain" description="Tc1-like transposase DDE" evidence="1">
    <location>
        <begin position="8"/>
        <end position="61"/>
    </location>
</feature>
<dbReference type="GO" id="GO:0003676">
    <property type="term" value="F:nucleic acid binding"/>
    <property type="evidence" value="ECO:0007669"/>
    <property type="project" value="InterPro"/>
</dbReference>
<dbReference type="KEGG" id="hir:HETIRDRAFT_104268"/>
<dbReference type="Pfam" id="PF13358">
    <property type="entry name" value="DDE_3"/>
    <property type="match status" value="1"/>
</dbReference>
<dbReference type="InParanoid" id="W4JZG3"/>
<protein>
    <recommendedName>
        <fullName evidence="1">Tc1-like transposase DDE domain-containing protein</fullName>
    </recommendedName>
</protein>
<dbReference type="GeneID" id="20665982"/>
<dbReference type="RefSeq" id="XP_009549221.1">
    <property type="nucleotide sequence ID" value="XM_009550926.1"/>
</dbReference>
<reference evidence="2 3" key="1">
    <citation type="journal article" date="2012" name="New Phytol.">
        <title>Insight into trade-off between wood decay and parasitism from the genome of a fungal forest pathogen.</title>
        <authorList>
            <person name="Olson A."/>
            <person name="Aerts A."/>
            <person name="Asiegbu F."/>
            <person name="Belbahri L."/>
            <person name="Bouzid O."/>
            <person name="Broberg A."/>
            <person name="Canback B."/>
            <person name="Coutinho P.M."/>
            <person name="Cullen D."/>
            <person name="Dalman K."/>
            <person name="Deflorio G."/>
            <person name="van Diepen L.T."/>
            <person name="Dunand C."/>
            <person name="Duplessis S."/>
            <person name="Durling M."/>
            <person name="Gonthier P."/>
            <person name="Grimwood J."/>
            <person name="Fossdal C.G."/>
            <person name="Hansson D."/>
            <person name="Henrissat B."/>
            <person name="Hietala A."/>
            <person name="Himmelstrand K."/>
            <person name="Hoffmeister D."/>
            <person name="Hogberg N."/>
            <person name="James T.Y."/>
            <person name="Karlsson M."/>
            <person name="Kohler A."/>
            <person name="Kues U."/>
            <person name="Lee Y.H."/>
            <person name="Lin Y.C."/>
            <person name="Lind M."/>
            <person name="Lindquist E."/>
            <person name="Lombard V."/>
            <person name="Lucas S."/>
            <person name="Lunden K."/>
            <person name="Morin E."/>
            <person name="Murat C."/>
            <person name="Park J."/>
            <person name="Raffaello T."/>
            <person name="Rouze P."/>
            <person name="Salamov A."/>
            <person name="Schmutz J."/>
            <person name="Solheim H."/>
            <person name="Stahlberg J."/>
            <person name="Velez H."/>
            <person name="de Vries R.P."/>
            <person name="Wiebenga A."/>
            <person name="Woodward S."/>
            <person name="Yakovlev I."/>
            <person name="Garbelotto M."/>
            <person name="Martin F."/>
            <person name="Grigoriev I.V."/>
            <person name="Stenlid J."/>
        </authorList>
    </citation>
    <scope>NUCLEOTIDE SEQUENCE [LARGE SCALE GENOMIC DNA]</scope>
    <source>
        <strain evidence="2 3">TC 32-1</strain>
    </source>
</reference>
<sequence length="112" mass="12579">MEQQQIRLMLVVKDGAPAHTSCLAKSARLKLGITPLTHPPSSPDLNPIEPLWLLLKNRIADTPGASNSLENLWLTAQHAWEEITEEEIQRHTGKMLKRVAQVQAAKGWHTKF</sequence>
<dbReference type="Gene3D" id="3.30.420.10">
    <property type="entry name" value="Ribonuclease H-like superfamily/Ribonuclease H"/>
    <property type="match status" value="1"/>
</dbReference>
<evidence type="ECO:0000313" key="2">
    <source>
        <dbReference type="EMBL" id="ETW78937.1"/>
    </source>
</evidence>
<dbReference type="InterPro" id="IPR038717">
    <property type="entry name" value="Tc1-like_DDE_dom"/>
</dbReference>
<dbReference type="AlphaFoldDB" id="W4JZG3"/>
<dbReference type="EMBL" id="KI925461">
    <property type="protein sequence ID" value="ETW78937.1"/>
    <property type="molecule type" value="Genomic_DNA"/>
</dbReference>
<proteinExistence type="predicted"/>
<dbReference type="STRING" id="747525.W4JZG3"/>
<keyword evidence="3" id="KW-1185">Reference proteome</keyword>
<dbReference type="HOGENOM" id="CLU_033666_12_2_1"/>
<organism evidence="2 3">
    <name type="scientific">Heterobasidion irregulare (strain TC 32-1)</name>
    <dbReference type="NCBI Taxonomy" id="747525"/>
    <lineage>
        <taxon>Eukaryota</taxon>
        <taxon>Fungi</taxon>
        <taxon>Dikarya</taxon>
        <taxon>Basidiomycota</taxon>
        <taxon>Agaricomycotina</taxon>
        <taxon>Agaricomycetes</taxon>
        <taxon>Russulales</taxon>
        <taxon>Bondarzewiaceae</taxon>
        <taxon>Heterobasidion</taxon>
        <taxon>Heterobasidion annosum species complex</taxon>
    </lineage>
</organism>
<dbReference type="InterPro" id="IPR036397">
    <property type="entry name" value="RNaseH_sf"/>
</dbReference>
<dbReference type="eggNOG" id="ENOG502S5IV">
    <property type="taxonomic scope" value="Eukaryota"/>
</dbReference>
<evidence type="ECO:0000313" key="3">
    <source>
        <dbReference type="Proteomes" id="UP000030671"/>
    </source>
</evidence>
<dbReference type="OrthoDB" id="2417635at2759"/>
<name>W4JZG3_HETIT</name>
<evidence type="ECO:0000259" key="1">
    <source>
        <dbReference type="Pfam" id="PF13358"/>
    </source>
</evidence>
<accession>W4JZG3</accession>
<gene>
    <name evidence="2" type="ORF">HETIRDRAFT_104268</name>
</gene>
<dbReference type="Proteomes" id="UP000030671">
    <property type="component" value="Unassembled WGS sequence"/>
</dbReference>